<evidence type="ECO:0000313" key="1">
    <source>
        <dbReference type="EMBL" id="MPM50440.1"/>
    </source>
</evidence>
<gene>
    <name evidence="1" type="ORF">SDC9_97179</name>
</gene>
<dbReference type="Pfam" id="PF19799">
    <property type="entry name" value="DUF6282"/>
    <property type="match status" value="1"/>
</dbReference>
<evidence type="ECO:0008006" key="2">
    <source>
        <dbReference type="Google" id="ProtNLM"/>
    </source>
</evidence>
<comment type="caution">
    <text evidence="1">The sequence shown here is derived from an EMBL/GenBank/DDBJ whole genome shotgun (WGS) entry which is preliminary data.</text>
</comment>
<name>A0A645AB73_9ZZZZ</name>
<sequence length="291" mass="31978">MDRQILKGIIDIHVHAGPSVANRALDAAEMLKEAQNVGYAGFLVKDHYFPSMLGTKMVEKHLGDGSCKVYGSMALNNSVGLFNLKALDTARQMDAKIIFFPTVSTKKHIDDHKKASFVGSGKASIQESPVVYVDKEGNMDPAAIEVLKYMAEYDMVLGTGHGNLWEIEHLVGKALELGVKRILVNHPHYNVNASYEQMAKWAKLGAYIELNVCVFKGGSKIGTVDDIVAKEMIDACGVENIILDTDMGQYGNGSPVEGMFNFINLLEREFGITEEEINIMAKKNPAKLLNI</sequence>
<dbReference type="EMBL" id="VSSQ01012973">
    <property type="protein sequence ID" value="MPM50440.1"/>
    <property type="molecule type" value="Genomic_DNA"/>
</dbReference>
<protein>
    <recommendedName>
        <fullName evidence="2">Cytosolic protein</fullName>
    </recommendedName>
</protein>
<dbReference type="AlphaFoldDB" id="A0A645AB73"/>
<reference evidence="1" key="1">
    <citation type="submission" date="2019-08" db="EMBL/GenBank/DDBJ databases">
        <authorList>
            <person name="Kucharzyk K."/>
            <person name="Murdoch R.W."/>
            <person name="Higgins S."/>
            <person name="Loffler F."/>
        </authorList>
    </citation>
    <scope>NUCLEOTIDE SEQUENCE</scope>
</reference>
<dbReference type="Gene3D" id="3.20.20.140">
    <property type="entry name" value="Metal-dependent hydrolases"/>
    <property type="match status" value="1"/>
</dbReference>
<proteinExistence type="predicted"/>
<dbReference type="InterPro" id="IPR032466">
    <property type="entry name" value="Metal_Hydrolase"/>
</dbReference>
<dbReference type="InterPro" id="IPR046249">
    <property type="entry name" value="DUF6282"/>
</dbReference>
<accession>A0A645AB73</accession>
<dbReference type="SUPFAM" id="SSF51556">
    <property type="entry name" value="Metallo-dependent hydrolases"/>
    <property type="match status" value="1"/>
</dbReference>
<organism evidence="1">
    <name type="scientific">bioreactor metagenome</name>
    <dbReference type="NCBI Taxonomy" id="1076179"/>
    <lineage>
        <taxon>unclassified sequences</taxon>
        <taxon>metagenomes</taxon>
        <taxon>ecological metagenomes</taxon>
    </lineage>
</organism>